<feature type="transmembrane region" description="Helical" evidence="8">
    <location>
        <begin position="117"/>
        <end position="141"/>
    </location>
</feature>
<feature type="transmembrane region" description="Helical" evidence="8">
    <location>
        <begin position="12"/>
        <end position="33"/>
    </location>
</feature>
<dbReference type="SUPFAM" id="SSF161093">
    <property type="entry name" value="MgtE membrane domain-like"/>
    <property type="match status" value="1"/>
</dbReference>
<protein>
    <recommendedName>
        <fullName evidence="9">SLC41A/MgtE integral membrane domain-containing protein</fullName>
    </recommendedName>
</protein>
<feature type="domain" description="SLC41A/MgtE integral membrane" evidence="9">
    <location>
        <begin position="50"/>
        <end position="142"/>
    </location>
</feature>
<comment type="caution">
    <text evidence="10">The sequence shown here is derived from an EMBL/GenBank/DDBJ whole genome shotgun (WGS) entry which is preliminary data.</text>
</comment>
<gene>
    <name evidence="10" type="ORF">THRCLA_22975</name>
</gene>
<dbReference type="InterPro" id="IPR036739">
    <property type="entry name" value="SLC41_membr_dom_sf"/>
</dbReference>
<evidence type="ECO:0000256" key="8">
    <source>
        <dbReference type="SAM" id="Phobius"/>
    </source>
</evidence>
<evidence type="ECO:0000313" key="10">
    <source>
        <dbReference type="EMBL" id="OQR86278.1"/>
    </source>
</evidence>
<evidence type="ECO:0000313" key="11">
    <source>
        <dbReference type="Proteomes" id="UP000243217"/>
    </source>
</evidence>
<feature type="transmembrane region" description="Helical" evidence="8">
    <location>
        <begin position="45"/>
        <end position="62"/>
    </location>
</feature>
<feature type="transmembrane region" description="Helical" evidence="8">
    <location>
        <begin position="92"/>
        <end position="111"/>
    </location>
</feature>
<dbReference type="PANTHER" id="PTHR41394">
    <property type="entry name" value="MAGNESIUM TRANSPORTER MGTE"/>
    <property type="match status" value="1"/>
</dbReference>
<keyword evidence="3" id="KW-0813">Transport</keyword>
<comment type="similarity">
    <text evidence="2">Belongs to the SLC41A transporter family.</text>
</comment>
<keyword evidence="4 8" id="KW-0812">Transmembrane</keyword>
<evidence type="ECO:0000256" key="2">
    <source>
        <dbReference type="ARBA" id="ARBA00009749"/>
    </source>
</evidence>
<dbReference type="Gene3D" id="1.10.357.20">
    <property type="entry name" value="SLC41 divalent cation transporters, integral membrane domain"/>
    <property type="match status" value="1"/>
</dbReference>
<proteinExistence type="inferred from homology"/>
<accession>A0A1V9YKP7</accession>
<evidence type="ECO:0000256" key="7">
    <source>
        <dbReference type="ARBA" id="ARBA00023136"/>
    </source>
</evidence>
<reference evidence="10 11" key="1">
    <citation type="journal article" date="2014" name="Genome Biol. Evol.">
        <title>The secreted proteins of Achlya hypogyna and Thraustotheca clavata identify the ancestral oomycete secretome and reveal gene acquisitions by horizontal gene transfer.</title>
        <authorList>
            <person name="Misner I."/>
            <person name="Blouin N."/>
            <person name="Leonard G."/>
            <person name="Richards T.A."/>
            <person name="Lane C.E."/>
        </authorList>
    </citation>
    <scope>NUCLEOTIDE SEQUENCE [LARGE SCALE GENOMIC DNA]</scope>
    <source>
        <strain evidence="10 11">ATCC 34112</strain>
    </source>
</reference>
<evidence type="ECO:0000256" key="3">
    <source>
        <dbReference type="ARBA" id="ARBA00022448"/>
    </source>
</evidence>
<keyword evidence="11" id="KW-1185">Reference proteome</keyword>
<evidence type="ECO:0000259" key="9">
    <source>
        <dbReference type="Pfam" id="PF01769"/>
    </source>
</evidence>
<keyword evidence="7 8" id="KW-0472">Membrane</keyword>
<dbReference type="PANTHER" id="PTHR41394:SF5">
    <property type="entry name" value="SLC41A_MGTE INTEGRAL MEMBRANE DOMAIN-CONTAINING PROTEIN"/>
    <property type="match status" value="1"/>
</dbReference>
<evidence type="ECO:0000256" key="5">
    <source>
        <dbReference type="ARBA" id="ARBA00022842"/>
    </source>
</evidence>
<dbReference type="GO" id="GO:0008324">
    <property type="term" value="F:monoatomic cation transmembrane transporter activity"/>
    <property type="evidence" value="ECO:0007669"/>
    <property type="project" value="InterPro"/>
</dbReference>
<dbReference type="Pfam" id="PF01769">
    <property type="entry name" value="MgtE"/>
    <property type="match status" value="1"/>
</dbReference>
<keyword evidence="6 8" id="KW-1133">Transmembrane helix</keyword>
<keyword evidence="5" id="KW-0460">Magnesium</keyword>
<comment type="subcellular location">
    <subcellularLocation>
        <location evidence="1">Membrane</location>
        <topology evidence="1">Multi-pass membrane protein</topology>
    </subcellularLocation>
</comment>
<dbReference type="GO" id="GO:0016020">
    <property type="term" value="C:membrane"/>
    <property type="evidence" value="ECO:0007669"/>
    <property type="project" value="UniProtKB-SubCell"/>
</dbReference>
<dbReference type="EMBL" id="JNBS01003546">
    <property type="protein sequence ID" value="OQR86278.1"/>
    <property type="molecule type" value="Genomic_DNA"/>
</dbReference>
<evidence type="ECO:0000256" key="1">
    <source>
        <dbReference type="ARBA" id="ARBA00004141"/>
    </source>
</evidence>
<sequence>MLMQQMNAFERAYRRLFALLITLFIELLVAFVISRYTDTLQTYPLLMAFIPVISAVSGNVGLQSSSIITRALALGLVSVPQASKAILHEIQAALIIGLALGCITGLIAGIWQEWFVFGMIVGISQFLSILTAAFTGSAAPLI</sequence>
<dbReference type="AlphaFoldDB" id="A0A1V9YKP7"/>
<dbReference type="Proteomes" id="UP000243217">
    <property type="component" value="Unassembled WGS sequence"/>
</dbReference>
<name>A0A1V9YKP7_9STRA</name>
<dbReference type="OrthoDB" id="48232at2759"/>
<organism evidence="10 11">
    <name type="scientific">Thraustotheca clavata</name>
    <dbReference type="NCBI Taxonomy" id="74557"/>
    <lineage>
        <taxon>Eukaryota</taxon>
        <taxon>Sar</taxon>
        <taxon>Stramenopiles</taxon>
        <taxon>Oomycota</taxon>
        <taxon>Saprolegniomycetes</taxon>
        <taxon>Saprolegniales</taxon>
        <taxon>Achlyaceae</taxon>
        <taxon>Thraustotheca</taxon>
    </lineage>
</organism>
<dbReference type="STRING" id="74557.A0A1V9YKP7"/>
<dbReference type="InterPro" id="IPR006667">
    <property type="entry name" value="SLC41_membr_dom"/>
</dbReference>
<evidence type="ECO:0000256" key="6">
    <source>
        <dbReference type="ARBA" id="ARBA00022989"/>
    </source>
</evidence>
<evidence type="ECO:0000256" key="4">
    <source>
        <dbReference type="ARBA" id="ARBA00022692"/>
    </source>
</evidence>
<feature type="non-terminal residue" evidence="10">
    <location>
        <position position="142"/>
    </location>
</feature>